<proteinExistence type="predicted"/>
<organism evidence="1 2">
    <name type="scientific">Thermodesulfatator indicus (strain DSM 15286 / JCM 11887 / CIR29812)</name>
    <dbReference type="NCBI Taxonomy" id="667014"/>
    <lineage>
        <taxon>Bacteria</taxon>
        <taxon>Pseudomonadati</taxon>
        <taxon>Thermodesulfobacteriota</taxon>
        <taxon>Thermodesulfobacteria</taxon>
        <taxon>Thermodesulfobacteriales</taxon>
        <taxon>Thermodesulfatatoraceae</taxon>
        <taxon>Thermodesulfatator</taxon>
    </lineage>
</organism>
<dbReference type="InParanoid" id="F8ADA0"/>
<accession>F8ADA0</accession>
<keyword evidence="2" id="KW-1185">Reference proteome</keyword>
<protein>
    <submittedName>
        <fullName evidence="1">Uncharacterized protein</fullName>
    </submittedName>
</protein>
<evidence type="ECO:0000313" key="1">
    <source>
        <dbReference type="EMBL" id="AEH44838.1"/>
    </source>
</evidence>
<dbReference type="Proteomes" id="UP000006793">
    <property type="component" value="Chromosome"/>
</dbReference>
<gene>
    <name evidence="1" type="ordered locus">Thein_0966</name>
</gene>
<dbReference type="PaxDb" id="667014-Thein_0966"/>
<dbReference type="RefSeq" id="WP_013907580.1">
    <property type="nucleotide sequence ID" value="NC_015681.1"/>
</dbReference>
<dbReference type="AlphaFoldDB" id="F8ADA0"/>
<evidence type="ECO:0000313" key="2">
    <source>
        <dbReference type="Proteomes" id="UP000006793"/>
    </source>
</evidence>
<dbReference type="EMBL" id="CP002683">
    <property type="protein sequence ID" value="AEH44838.1"/>
    <property type="molecule type" value="Genomic_DNA"/>
</dbReference>
<reference evidence="2" key="1">
    <citation type="submission" date="2011-04" db="EMBL/GenBank/DDBJ databases">
        <title>The complete genome of Thermodesulfatator indicus DSM 15286.</title>
        <authorList>
            <person name="Lucas S."/>
            <person name="Copeland A."/>
            <person name="Lapidus A."/>
            <person name="Bruce D."/>
            <person name="Goodwin L."/>
            <person name="Pitluck S."/>
            <person name="Peters L."/>
            <person name="Kyrpides N."/>
            <person name="Mavromatis K."/>
            <person name="Pagani I."/>
            <person name="Ivanova N."/>
            <person name="Saunders L."/>
            <person name="Detter J.C."/>
            <person name="Tapia R."/>
            <person name="Han C."/>
            <person name="Land M."/>
            <person name="Hauser L."/>
            <person name="Markowitz V."/>
            <person name="Cheng J.-F."/>
            <person name="Hugenholtz P."/>
            <person name="Woyke T."/>
            <person name="Wu D."/>
            <person name="Spring S."/>
            <person name="Schroeder M."/>
            <person name="Brambilla E."/>
            <person name="Klenk H.-P."/>
            <person name="Eisen J.A."/>
        </authorList>
    </citation>
    <scope>NUCLEOTIDE SEQUENCE [LARGE SCALE GENOMIC DNA]</scope>
    <source>
        <strain evidence="2">DSM 15286 / JCM 11887 / CIR29812</strain>
    </source>
</reference>
<name>F8ADA0_THEID</name>
<dbReference type="KEGG" id="tid:Thein_0966"/>
<dbReference type="HOGENOM" id="CLU_2756503_0_0_0"/>
<dbReference type="STRING" id="667014.Thein_0966"/>
<reference evidence="1 2" key="2">
    <citation type="journal article" date="2012" name="Stand. Genomic Sci.">
        <title>Complete genome sequence of the thermophilic sulfate-reducing ocean bacterium Thermodesulfatator indicus type strain (CIR29812(T)).</title>
        <authorList>
            <person name="Anderson I."/>
            <person name="Saunders E."/>
            <person name="Lapidus A."/>
            <person name="Nolan M."/>
            <person name="Lucas S."/>
            <person name="Tice H."/>
            <person name="Del Rio T.G."/>
            <person name="Cheng J.F."/>
            <person name="Han C."/>
            <person name="Tapia R."/>
            <person name="Goodwin L.A."/>
            <person name="Pitluck S."/>
            <person name="Liolios K."/>
            <person name="Mavromatis K."/>
            <person name="Pagani I."/>
            <person name="Ivanova N."/>
            <person name="Mikhailova N."/>
            <person name="Pati A."/>
            <person name="Chen A."/>
            <person name="Palaniappan K."/>
            <person name="Land M."/>
            <person name="Hauser L."/>
            <person name="Jeffries C.D."/>
            <person name="Chang Y.J."/>
            <person name="Brambilla E.M."/>
            <person name="Rohde M."/>
            <person name="Spring S."/>
            <person name="Goker M."/>
            <person name="Detter J.C."/>
            <person name="Woyke T."/>
            <person name="Bristow J."/>
            <person name="Eisen J.A."/>
            <person name="Markowitz V."/>
            <person name="Hugenholtz P."/>
            <person name="Kyrpides N.C."/>
            <person name="Klenk H.P."/>
        </authorList>
    </citation>
    <scope>NUCLEOTIDE SEQUENCE [LARGE SCALE GENOMIC DNA]</scope>
    <source>
        <strain evidence="2">DSM 15286 / JCM 11887 / CIR29812</strain>
    </source>
</reference>
<sequence length="70" mass="7995">MPEGSCLKLEAVYNAYVRNCFAHGSCNAIACCHCSRVNNVILIERLTWKIEEKNAIKTGIDKNRSKFKKY</sequence>